<reference evidence="2" key="2">
    <citation type="submission" date="2015-01" db="EMBL/GenBank/DDBJ databases">
        <title>Evolutionary Origins and Diversification of the Mycorrhizal Mutualists.</title>
        <authorList>
            <consortium name="DOE Joint Genome Institute"/>
            <consortium name="Mycorrhizal Genomics Consortium"/>
            <person name="Kohler A."/>
            <person name="Kuo A."/>
            <person name="Nagy L.G."/>
            <person name="Floudas D."/>
            <person name="Copeland A."/>
            <person name="Barry K.W."/>
            <person name="Cichocki N."/>
            <person name="Veneault-Fourrey C."/>
            <person name="LaButti K."/>
            <person name="Lindquist E.A."/>
            <person name="Lipzen A."/>
            <person name="Lundell T."/>
            <person name="Morin E."/>
            <person name="Murat C."/>
            <person name="Riley R."/>
            <person name="Ohm R."/>
            <person name="Sun H."/>
            <person name="Tunlid A."/>
            <person name="Henrissat B."/>
            <person name="Grigoriev I.V."/>
            <person name="Hibbett D.S."/>
            <person name="Martin F."/>
        </authorList>
    </citation>
    <scope>NUCLEOTIDE SEQUENCE [LARGE SCALE GENOMIC DNA]</scope>
    <source>
        <strain evidence="2">UH-Slu-Lm8-n1</strain>
    </source>
</reference>
<organism evidence="1 2">
    <name type="scientific">Suillus luteus UH-Slu-Lm8-n1</name>
    <dbReference type="NCBI Taxonomy" id="930992"/>
    <lineage>
        <taxon>Eukaryota</taxon>
        <taxon>Fungi</taxon>
        <taxon>Dikarya</taxon>
        <taxon>Basidiomycota</taxon>
        <taxon>Agaricomycotina</taxon>
        <taxon>Agaricomycetes</taxon>
        <taxon>Agaricomycetidae</taxon>
        <taxon>Boletales</taxon>
        <taxon>Suillineae</taxon>
        <taxon>Suillaceae</taxon>
        <taxon>Suillus</taxon>
    </lineage>
</organism>
<protein>
    <submittedName>
        <fullName evidence="1">Uncharacterized protein</fullName>
    </submittedName>
</protein>
<evidence type="ECO:0000313" key="1">
    <source>
        <dbReference type="EMBL" id="KIK43998.1"/>
    </source>
</evidence>
<proteinExistence type="predicted"/>
<dbReference type="HOGENOM" id="CLU_1866450_0_0_1"/>
<sequence length="137" mass="15206">MSNYAEEKEIHTTGILALSPQKLMNTLCTLRYARLLKEACAETDSRLLPTIDVSTSLCSMRTILADLIACRNVACQIEGSRVSPGNDRCVWYFPANVHLILFLFGPPVLYSHCDIVSILLPSTGARTREIECLQSLC</sequence>
<name>A0A0D0BL87_9AGAM</name>
<dbReference type="EMBL" id="KN835200">
    <property type="protein sequence ID" value="KIK43998.1"/>
    <property type="molecule type" value="Genomic_DNA"/>
</dbReference>
<reference evidence="1 2" key="1">
    <citation type="submission" date="2014-04" db="EMBL/GenBank/DDBJ databases">
        <authorList>
            <consortium name="DOE Joint Genome Institute"/>
            <person name="Kuo A."/>
            <person name="Ruytinx J."/>
            <person name="Rineau F."/>
            <person name="Colpaert J."/>
            <person name="Kohler A."/>
            <person name="Nagy L.G."/>
            <person name="Floudas D."/>
            <person name="Copeland A."/>
            <person name="Barry K.W."/>
            <person name="Cichocki N."/>
            <person name="Veneault-Fourrey C."/>
            <person name="LaButti K."/>
            <person name="Lindquist E.A."/>
            <person name="Lipzen A."/>
            <person name="Lundell T."/>
            <person name="Morin E."/>
            <person name="Murat C."/>
            <person name="Sun H."/>
            <person name="Tunlid A."/>
            <person name="Henrissat B."/>
            <person name="Grigoriev I.V."/>
            <person name="Hibbett D.S."/>
            <person name="Martin F."/>
            <person name="Nordberg H.P."/>
            <person name="Cantor M.N."/>
            <person name="Hua S.X."/>
        </authorList>
    </citation>
    <scope>NUCLEOTIDE SEQUENCE [LARGE SCALE GENOMIC DNA]</scope>
    <source>
        <strain evidence="1 2">UH-Slu-Lm8-n1</strain>
    </source>
</reference>
<accession>A0A0D0BL87</accession>
<dbReference type="InParanoid" id="A0A0D0BL87"/>
<keyword evidence="2" id="KW-1185">Reference proteome</keyword>
<evidence type="ECO:0000313" key="2">
    <source>
        <dbReference type="Proteomes" id="UP000054485"/>
    </source>
</evidence>
<dbReference type="Proteomes" id="UP000054485">
    <property type="component" value="Unassembled WGS sequence"/>
</dbReference>
<gene>
    <name evidence="1" type="ORF">CY34DRAFT_664593</name>
</gene>
<dbReference type="AlphaFoldDB" id="A0A0D0BL87"/>